<dbReference type="Proteomes" id="UP001140510">
    <property type="component" value="Unassembled WGS sequence"/>
</dbReference>
<gene>
    <name evidence="1" type="ORF">N0V91_005507</name>
</gene>
<protein>
    <submittedName>
        <fullName evidence="1">Uncharacterized protein</fullName>
    </submittedName>
</protein>
<keyword evidence="2" id="KW-1185">Reference proteome</keyword>
<dbReference type="AlphaFoldDB" id="A0A9W8ZE63"/>
<evidence type="ECO:0000313" key="2">
    <source>
        <dbReference type="Proteomes" id="UP001140510"/>
    </source>
</evidence>
<comment type="caution">
    <text evidence="1">The sequence shown here is derived from an EMBL/GenBank/DDBJ whole genome shotgun (WGS) entry which is preliminary data.</text>
</comment>
<dbReference type="OrthoDB" id="3561681at2759"/>
<accession>A0A9W8ZE63</accession>
<reference evidence="1" key="1">
    <citation type="submission" date="2022-10" db="EMBL/GenBank/DDBJ databases">
        <title>Tapping the CABI collections for fungal endophytes: first genome assemblies for Collariella, Neodidymelliopsis, Ascochyta clinopodiicola, Didymella pomorum, Didymosphaeria variabile, Neocosmospora piperis and Neocucurbitaria cava.</title>
        <authorList>
            <person name="Hill R."/>
        </authorList>
    </citation>
    <scope>NUCLEOTIDE SEQUENCE</scope>
    <source>
        <strain evidence="1">IMI 355091</strain>
    </source>
</reference>
<sequence>MWYMLPVRVQVDCTDTIRKHQDTTAGSNQMDPFNYLHLESEGLDIRGSQIAVLFQYDSAKRATTTVSISLQDGRWSRVVEEPQKRISEQLENGGLAHCEADPFFIHVVFVTSALRWWRNALDSFNNQLIAHEKRLQSEMGSLQSKTGDMNTEVSRALHTMAAHLHRYGSELGWFEGIVADLSAHHDRFFQTQSGRANKAETSAGQRLSVGLVHIAAQLKAVNTFRQELQYKTQNILALVSNDKMVVELLNASREEAELSRRIADQSQQIALEMQEDSISMKTV</sequence>
<dbReference type="EMBL" id="JAPEVA010000037">
    <property type="protein sequence ID" value="KAJ4405145.1"/>
    <property type="molecule type" value="Genomic_DNA"/>
</dbReference>
<evidence type="ECO:0000313" key="1">
    <source>
        <dbReference type="EMBL" id="KAJ4405145.1"/>
    </source>
</evidence>
<proteinExistence type="predicted"/>
<name>A0A9W8ZE63_9PLEO</name>
<organism evidence="1 2">
    <name type="scientific">Didymella pomorum</name>
    <dbReference type="NCBI Taxonomy" id="749634"/>
    <lineage>
        <taxon>Eukaryota</taxon>
        <taxon>Fungi</taxon>
        <taxon>Dikarya</taxon>
        <taxon>Ascomycota</taxon>
        <taxon>Pezizomycotina</taxon>
        <taxon>Dothideomycetes</taxon>
        <taxon>Pleosporomycetidae</taxon>
        <taxon>Pleosporales</taxon>
        <taxon>Pleosporineae</taxon>
        <taxon>Didymellaceae</taxon>
        <taxon>Didymella</taxon>
    </lineage>
</organism>